<evidence type="ECO:0000313" key="3">
    <source>
        <dbReference type="Proteomes" id="UP001162834"/>
    </source>
</evidence>
<keyword evidence="3" id="KW-1185">Reference proteome</keyword>
<evidence type="ECO:0000256" key="1">
    <source>
        <dbReference type="SAM" id="MobiDB-lite"/>
    </source>
</evidence>
<reference evidence="2" key="1">
    <citation type="journal article" date="2022" name="Int. J. Syst. Evol. Microbiol.">
        <title>Pseudomonas aegrilactucae sp. nov. and Pseudomonas morbosilactucae sp. nov., pathogens causing bacterial rot of lettuce in Japan.</title>
        <authorList>
            <person name="Sawada H."/>
            <person name="Fujikawa T."/>
            <person name="Satou M."/>
        </authorList>
    </citation>
    <scope>NUCLEOTIDE SEQUENCE</scope>
    <source>
        <strain evidence="2">0166_1</strain>
    </source>
</reference>
<proteinExistence type="predicted"/>
<protein>
    <submittedName>
        <fullName evidence="2">Uncharacterized protein</fullName>
    </submittedName>
</protein>
<organism evidence="2 3">
    <name type="scientific">Capillimicrobium parvum</name>
    <dbReference type="NCBI Taxonomy" id="2884022"/>
    <lineage>
        <taxon>Bacteria</taxon>
        <taxon>Bacillati</taxon>
        <taxon>Actinomycetota</taxon>
        <taxon>Thermoleophilia</taxon>
        <taxon>Solirubrobacterales</taxon>
        <taxon>Capillimicrobiaceae</taxon>
        <taxon>Capillimicrobium</taxon>
    </lineage>
</organism>
<dbReference type="EMBL" id="CP087164">
    <property type="protein sequence ID" value="UGS38867.1"/>
    <property type="molecule type" value="Genomic_DNA"/>
</dbReference>
<dbReference type="RefSeq" id="WP_268738862.1">
    <property type="nucleotide sequence ID" value="NZ_CP087164.1"/>
</dbReference>
<feature type="region of interest" description="Disordered" evidence="1">
    <location>
        <begin position="76"/>
        <end position="226"/>
    </location>
</feature>
<name>A0A9E6Y234_9ACTN</name>
<feature type="compositionally biased region" description="Pro residues" evidence="1">
    <location>
        <begin position="157"/>
        <end position="196"/>
    </location>
</feature>
<dbReference type="KEGG" id="sbae:DSM104329_05298"/>
<sequence>MQVQRTLVKSPPEIWTEVSDVEALTRHLGEFGEITITKVEPETKVAWEGEHACGTVELTASGWGTTVVLTAEAVKPEPVPPATPPSPIGGPQPGPPAEAAEPEPVPAATPPSPIGGAQTGPPAEAAAGAPAQPADPRVAPRSRWRRLRFWRRDAVGPTPPTPGPAPGPPAPPAPDPVPPTPTPDPGPPGPPDPRPPQISSDPAETEAVLTRVLDHLGQAHHRPFTR</sequence>
<feature type="compositionally biased region" description="Low complexity" evidence="1">
    <location>
        <begin position="115"/>
        <end position="134"/>
    </location>
</feature>
<accession>A0A9E6Y234</accession>
<gene>
    <name evidence="2" type="ORF">DSM104329_05298</name>
</gene>
<dbReference type="SUPFAM" id="SSF55961">
    <property type="entry name" value="Bet v1-like"/>
    <property type="match status" value="1"/>
</dbReference>
<feature type="compositionally biased region" description="Pro residues" evidence="1">
    <location>
        <begin position="103"/>
        <end position="113"/>
    </location>
</feature>
<feature type="compositionally biased region" description="Basic residues" evidence="1">
    <location>
        <begin position="140"/>
        <end position="149"/>
    </location>
</feature>
<dbReference type="AlphaFoldDB" id="A0A9E6Y234"/>
<dbReference type="PRINTS" id="PR01217">
    <property type="entry name" value="PRICHEXTENSN"/>
</dbReference>
<evidence type="ECO:0000313" key="2">
    <source>
        <dbReference type="EMBL" id="UGS38867.1"/>
    </source>
</evidence>
<feature type="compositionally biased region" description="Pro residues" evidence="1">
    <location>
        <begin position="77"/>
        <end position="96"/>
    </location>
</feature>
<dbReference type="Proteomes" id="UP001162834">
    <property type="component" value="Chromosome"/>
</dbReference>